<dbReference type="SUPFAM" id="SSF81383">
    <property type="entry name" value="F-box domain"/>
    <property type="match status" value="1"/>
</dbReference>
<dbReference type="CDD" id="cd22157">
    <property type="entry name" value="F-box_AtFBW1-like"/>
    <property type="match status" value="1"/>
</dbReference>
<dbReference type="AlphaFoldDB" id="A0A803LE82"/>
<reference evidence="2" key="1">
    <citation type="journal article" date="2017" name="Nature">
        <title>The genome of Chenopodium quinoa.</title>
        <authorList>
            <person name="Jarvis D.E."/>
            <person name="Ho Y.S."/>
            <person name="Lightfoot D.J."/>
            <person name="Schmoeckel S.M."/>
            <person name="Li B."/>
            <person name="Borm T.J.A."/>
            <person name="Ohyanagi H."/>
            <person name="Mineta K."/>
            <person name="Michell C.T."/>
            <person name="Saber N."/>
            <person name="Kharbatia N.M."/>
            <person name="Rupper R.R."/>
            <person name="Sharp A.R."/>
            <person name="Dally N."/>
            <person name="Boughton B.A."/>
            <person name="Woo Y.H."/>
            <person name="Gao G."/>
            <person name="Schijlen E.G.W.M."/>
            <person name="Guo X."/>
            <person name="Momin A.A."/>
            <person name="Negrao S."/>
            <person name="Al-Babili S."/>
            <person name="Gehring C."/>
            <person name="Roessner U."/>
            <person name="Jung C."/>
            <person name="Murphy K."/>
            <person name="Arold S.T."/>
            <person name="Gojobori T."/>
            <person name="van der Linden C.G."/>
            <person name="van Loo E.N."/>
            <person name="Jellen E.N."/>
            <person name="Maughan P.J."/>
            <person name="Tester M."/>
        </authorList>
    </citation>
    <scope>NUCLEOTIDE SEQUENCE [LARGE SCALE GENOMIC DNA]</scope>
    <source>
        <strain evidence="2">cv. PI 614886</strain>
    </source>
</reference>
<dbReference type="KEGG" id="cqi:110698952"/>
<dbReference type="PANTHER" id="PTHR31672">
    <property type="entry name" value="BNACNNG10540D PROTEIN"/>
    <property type="match status" value="1"/>
</dbReference>
<dbReference type="RefSeq" id="XP_021732148.1">
    <property type="nucleotide sequence ID" value="XM_021876456.1"/>
</dbReference>
<dbReference type="InterPro" id="IPR017451">
    <property type="entry name" value="F-box-assoc_interact_dom"/>
</dbReference>
<feature type="domain" description="F-box associated beta-propeller type 1" evidence="1">
    <location>
        <begin position="114"/>
        <end position="363"/>
    </location>
</feature>
<protein>
    <recommendedName>
        <fullName evidence="1">F-box associated beta-propeller type 1 domain-containing protein</fullName>
    </recommendedName>
</protein>
<dbReference type="EnsemblPlants" id="AUR62011488-RA">
    <property type="protein sequence ID" value="AUR62011488-RA:cds"/>
    <property type="gene ID" value="AUR62011488"/>
</dbReference>
<name>A0A803LE82_CHEQI</name>
<dbReference type="Pfam" id="PF07734">
    <property type="entry name" value="FBA_1"/>
    <property type="match status" value="1"/>
</dbReference>
<gene>
    <name evidence="2" type="primary">LOC110698952</name>
</gene>
<dbReference type="GeneID" id="110698952"/>
<accession>A0A803LE82</accession>
<dbReference type="NCBIfam" id="TIGR01640">
    <property type="entry name" value="F_box_assoc_1"/>
    <property type="match status" value="1"/>
</dbReference>
<organism evidence="2 3">
    <name type="scientific">Chenopodium quinoa</name>
    <name type="common">Quinoa</name>
    <dbReference type="NCBI Taxonomy" id="63459"/>
    <lineage>
        <taxon>Eukaryota</taxon>
        <taxon>Viridiplantae</taxon>
        <taxon>Streptophyta</taxon>
        <taxon>Embryophyta</taxon>
        <taxon>Tracheophyta</taxon>
        <taxon>Spermatophyta</taxon>
        <taxon>Magnoliopsida</taxon>
        <taxon>eudicotyledons</taxon>
        <taxon>Gunneridae</taxon>
        <taxon>Pentapetalae</taxon>
        <taxon>Caryophyllales</taxon>
        <taxon>Chenopodiaceae</taxon>
        <taxon>Chenopodioideae</taxon>
        <taxon>Atripliceae</taxon>
        <taxon>Chenopodium</taxon>
    </lineage>
</organism>
<dbReference type="Gramene" id="AUR62011488-RA">
    <property type="protein sequence ID" value="AUR62011488-RA:cds"/>
    <property type="gene ID" value="AUR62011488"/>
</dbReference>
<dbReference type="InterPro" id="IPR006527">
    <property type="entry name" value="F-box-assoc_dom_typ1"/>
</dbReference>
<reference evidence="2" key="2">
    <citation type="submission" date="2021-03" db="UniProtKB">
        <authorList>
            <consortium name="EnsemblPlants"/>
        </authorList>
    </citation>
    <scope>IDENTIFICATION</scope>
</reference>
<keyword evidence="3" id="KW-1185">Reference proteome</keyword>
<dbReference type="InterPro" id="IPR036047">
    <property type="entry name" value="F-box-like_dom_sf"/>
</dbReference>
<evidence type="ECO:0000259" key="1">
    <source>
        <dbReference type="Pfam" id="PF07734"/>
    </source>
</evidence>
<evidence type="ECO:0000313" key="2">
    <source>
        <dbReference type="EnsemblPlants" id="AUR62011488-RA:cds"/>
    </source>
</evidence>
<dbReference type="InterPro" id="IPR050796">
    <property type="entry name" value="SCF_F-box_component"/>
</dbReference>
<sequence>MEHTTAKSESEIPIILPDDVIVEMILPRLPVKPLTRFKCVSKFWLTTLSSNKFAKTHLKFSSLSNTKSLIYKEINCYRRRYGRFLSFDECYNMKEFVYLEDKYNNPRYRLTPRATRIVGSSNGILCMFDSDFFEFVLWNPVTNHYQIAGGPELNYVPNDDVTGVGFGYISSIDDYKIGCLVHSDQGVCHVHVYSLKNREWKETACLEANEYVPIDRCYYSALVDNTIYWPPEARLYGDEESRIVGLNLVSGLLTNVPLPILPTRNFDAKVFEIKGSLSLCCTKYVHGRHTKRISDIWTLKKDGSGSSWEKSFSVTIKGLTLLYIFETGKCLVTRNSNQLMLLDPSEATSRSSTKDYGEVKAIWQRHKRSRGNLLNFYHKAIADVWNYTEGLISPSGIFARVVNEDDSETGERVEDNA</sequence>
<dbReference type="PANTHER" id="PTHR31672:SF13">
    <property type="entry name" value="F-BOX PROTEIN CPR30-LIKE"/>
    <property type="match status" value="1"/>
</dbReference>
<proteinExistence type="predicted"/>
<dbReference type="Proteomes" id="UP000596660">
    <property type="component" value="Unplaced"/>
</dbReference>
<dbReference type="OrthoDB" id="1939031at2759"/>
<evidence type="ECO:0000313" key="3">
    <source>
        <dbReference type="Proteomes" id="UP000596660"/>
    </source>
</evidence>
<dbReference type="SMR" id="A0A803LE82"/>